<name>A0A087SB83_AUXPR</name>
<dbReference type="EMBL" id="KL662085">
    <property type="protein sequence ID" value="KFM22987.1"/>
    <property type="molecule type" value="Genomic_DNA"/>
</dbReference>
<protein>
    <submittedName>
        <fullName evidence="4">Acyl-coenzyme A thioesterase THEM4</fullName>
    </submittedName>
</protein>
<dbReference type="Gene3D" id="3.10.129.10">
    <property type="entry name" value="Hotdog Thioesterase"/>
    <property type="match status" value="1"/>
</dbReference>
<dbReference type="OrthoDB" id="506431at2759"/>
<accession>A0A087SB83</accession>
<gene>
    <name evidence="5" type="ORF">APUTEX25_003998</name>
    <name evidence="4" type="ORF">F751_0345</name>
    <name evidence="3" type="ORF">g.2638</name>
</gene>
<dbReference type="CDD" id="cd03443">
    <property type="entry name" value="PaaI_thioesterase"/>
    <property type="match status" value="1"/>
</dbReference>
<dbReference type="InterPro" id="IPR006683">
    <property type="entry name" value="Thioestr_dom"/>
</dbReference>
<feature type="region of interest" description="Disordered" evidence="1">
    <location>
        <begin position="205"/>
        <end position="225"/>
    </location>
</feature>
<evidence type="ECO:0000313" key="3">
    <source>
        <dbReference type="EMBL" id="JAT76303.1"/>
    </source>
</evidence>
<dbReference type="Proteomes" id="UP000028924">
    <property type="component" value="Unassembled WGS sequence"/>
</dbReference>
<dbReference type="Proteomes" id="UP000279271">
    <property type="component" value="Unassembled WGS sequence"/>
</dbReference>
<reference evidence="7" key="3">
    <citation type="journal article" date="2018" name="Algal Res.">
        <title>Characterization of plant carbon substrate utilization by Auxenochlorella protothecoides.</title>
        <authorList>
            <person name="Vogler B.W."/>
            <person name="Starkenburg S.R."/>
            <person name="Sudasinghe N."/>
            <person name="Schambach J.Y."/>
            <person name="Rollin J.A."/>
            <person name="Pattathil S."/>
            <person name="Barry A.N."/>
        </authorList>
    </citation>
    <scope>NUCLEOTIDE SEQUENCE [LARGE SCALE GENOMIC DNA]</scope>
    <source>
        <strain evidence="7">UTEX 25</strain>
    </source>
</reference>
<evidence type="ECO:0000259" key="2">
    <source>
        <dbReference type="Pfam" id="PF03061"/>
    </source>
</evidence>
<keyword evidence="6" id="KW-1185">Reference proteome</keyword>
<dbReference type="EMBL" id="GDKF01002319">
    <property type="protein sequence ID" value="JAT76303.1"/>
    <property type="molecule type" value="Transcribed_RNA"/>
</dbReference>
<evidence type="ECO:0000313" key="5">
    <source>
        <dbReference type="EMBL" id="RMZ57164.1"/>
    </source>
</evidence>
<reference evidence="5" key="5">
    <citation type="submission" date="2018-11" db="EMBL/GenBank/DDBJ databases">
        <title>Characterization of plant carbon substrate utilization by Auxenochlorella protothecoides.</title>
        <authorList>
            <person name="Vogler B.W."/>
            <person name="Starkenburg S.R."/>
            <person name="Sudasinghe N."/>
            <person name="Schambach J.Y."/>
            <person name="Rollin J.A."/>
            <person name="Pattathil S."/>
            <person name="Barry A.N."/>
        </authorList>
    </citation>
    <scope>NUCLEOTIDE SEQUENCE [LARGE SCALE GENOMIC DNA]</scope>
    <source>
        <strain evidence="5">UTEX 25</strain>
    </source>
</reference>
<evidence type="ECO:0000313" key="4">
    <source>
        <dbReference type="EMBL" id="KFM22987.1"/>
    </source>
</evidence>
<dbReference type="KEGG" id="apro:F751_0345"/>
<dbReference type="GeneID" id="23611736"/>
<dbReference type="InterPro" id="IPR052061">
    <property type="entry name" value="PTE-AB_protein"/>
</dbReference>
<feature type="domain" description="Thioesterase" evidence="2">
    <location>
        <begin position="113"/>
        <end position="190"/>
    </location>
</feature>
<organism evidence="4 6">
    <name type="scientific">Auxenochlorella protothecoides</name>
    <name type="common">Green microalga</name>
    <name type="synonym">Chlorella protothecoides</name>
    <dbReference type="NCBI Taxonomy" id="3075"/>
    <lineage>
        <taxon>Eukaryota</taxon>
        <taxon>Viridiplantae</taxon>
        <taxon>Chlorophyta</taxon>
        <taxon>core chlorophytes</taxon>
        <taxon>Trebouxiophyceae</taxon>
        <taxon>Chlorellales</taxon>
        <taxon>Chlorellaceae</taxon>
        <taxon>Auxenochlorella</taxon>
    </lineage>
</organism>
<dbReference type="AlphaFoldDB" id="A0A087SB83"/>
<evidence type="ECO:0000256" key="1">
    <source>
        <dbReference type="SAM" id="MobiDB-lite"/>
    </source>
</evidence>
<dbReference type="RefSeq" id="XP_011395854.1">
    <property type="nucleotide sequence ID" value="XM_011397552.1"/>
</dbReference>
<dbReference type="PANTHER" id="PTHR47260:SF1">
    <property type="entry name" value="UPF0644 PROTEIN PB2B4.06"/>
    <property type="match status" value="1"/>
</dbReference>
<dbReference type="PANTHER" id="PTHR47260">
    <property type="entry name" value="UPF0644 PROTEIN PB2B4.06"/>
    <property type="match status" value="1"/>
</dbReference>
<dbReference type="Pfam" id="PF03061">
    <property type="entry name" value="4HBT"/>
    <property type="match status" value="1"/>
</dbReference>
<evidence type="ECO:0000313" key="6">
    <source>
        <dbReference type="Proteomes" id="UP000028924"/>
    </source>
</evidence>
<sequence length="225" mass="24347">MSTTDGILHRVRSDKALSSGPSYHPRTSEYLSSGGLAALDWVQELQEAPGATTVLSVGAMSSSGGDIDPDHMFLSMLRQDLIRDIHFIWNADRREFHTIIALGLDVAGHPRITHGGFSAAVLDETTGGLVFEGKKDGSLGPGRAFTARLEVDYRKPMPVDTEIVCTARLLNTEGRKIWTEAELRDRPGGTLYAVAKALYVTVRAEAEPRGEERAAEDGAAEEGRA</sequence>
<dbReference type="EMBL" id="QOKY01000128">
    <property type="protein sequence ID" value="RMZ57164.1"/>
    <property type="molecule type" value="Genomic_DNA"/>
</dbReference>
<dbReference type="InterPro" id="IPR029069">
    <property type="entry name" value="HotDog_dom_sf"/>
</dbReference>
<evidence type="ECO:0000313" key="7">
    <source>
        <dbReference type="Proteomes" id="UP000279271"/>
    </source>
</evidence>
<reference evidence="3" key="2">
    <citation type="submission" date="2015-08" db="EMBL/GenBank/DDBJ databases">
        <authorList>
            <person name="Babu N.S."/>
            <person name="Beckwith C.J."/>
            <person name="Beseler K.G."/>
            <person name="Brison A."/>
            <person name="Carone J.V."/>
            <person name="Caskin T.P."/>
            <person name="Diamond M."/>
            <person name="Durham M.E."/>
            <person name="Foxe J.M."/>
            <person name="Go M."/>
            <person name="Henderson B.A."/>
            <person name="Jones I.B."/>
            <person name="McGettigan J.A."/>
            <person name="Micheletti S.J."/>
            <person name="Nasrallah M.E."/>
            <person name="Ortiz D."/>
            <person name="Piller C.R."/>
            <person name="Privatt S.R."/>
            <person name="Schneider S.L."/>
            <person name="Sharp S."/>
            <person name="Smith T.C."/>
            <person name="Stanton J.D."/>
            <person name="Ullery H.E."/>
            <person name="Wilson R.J."/>
            <person name="Serrano M.G."/>
            <person name="Buck G."/>
            <person name="Lee V."/>
            <person name="Wang Y."/>
            <person name="Carvalho R."/>
            <person name="Voegtly L."/>
            <person name="Shi R."/>
            <person name="Duckworth R."/>
            <person name="Johnson A."/>
            <person name="Loviza R."/>
            <person name="Walstead R."/>
            <person name="Shah Z."/>
            <person name="Kiflezghi M."/>
            <person name="Wade K."/>
            <person name="Ball S.L."/>
            <person name="Bradley K.W."/>
            <person name="Asai D.J."/>
            <person name="Bowman C.A."/>
            <person name="Russell D.A."/>
            <person name="Pope W.H."/>
            <person name="Jacobs-Sera D."/>
            <person name="Hendrix R.W."/>
            <person name="Hatfull G.F."/>
        </authorList>
    </citation>
    <scope>NUCLEOTIDE SEQUENCE</scope>
</reference>
<proteinExistence type="predicted"/>
<reference evidence="4 6" key="1">
    <citation type="journal article" date="2014" name="BMC Genomics">
        <title>Oil accumulation mechanisms of the oleaginous microalga Chlorella protothecoides revealed through its genome, transcriptomes, and proteomes.</title>
        <authorList>
            <person name="Gao C."/>
            <person name="Wang Y."/>
            <person name="Shen Y."/>
            <person name="Yan D."/>
            <person name="He X."/>
            <person name="Dai J."/>
            <person name="Wu Q."/>
        </authorList>
    </citation>
    <scope>NUCLEOTIDE SEQUENCE [LARGE SCALE GENOMIC DNA]</scope>
    <source>
        <strain evidence="4 6">0710</strain>
    </source>
</reference>
<dbReference type="eggNOG" id="KOG4781">
    <property type="taxonomic scope" value="Eukaryota"/>
</dbReference>
<dbReference type="SUPFAM" id="SSF54637">
    <property type="entry name" value="Thioesterase/thiol ester dehydrase-isomerase"/>
    <property type="match status" value="1"/>
</dbReference>
<reference evidence="5" key="4">
    <citation type="submission" date="2018-10" db="EMBL/GenBank/DDBJ databases">
        <authorList>
            <person name="Hovde B."/>
            <person name="Zhang X."/>
        </authorList>
    </citation>
    <scope>NUCLEOTIDE SEQUENCE [LARGE SCALE GENOMIC DNA]</scope>
    <source>
        <strain evidence="5">UTEX 25</strain>
    </source>
</reference>